<accession>A0A238JL02</accession>
<proteinExistence type="predicted"/>
<name>A0A238JL02_9RHOB</name>
<gene>
    <name evidence="1" type="ORF">TRP8649_04746</name>
</gene>
<dbReference type="AlphaFoldDB" id="A0A238JL02"/>
<organism evidence="1 2">
    <name type="scientific">Pelagimonas phthalicica</name>
    <dbReference type="NCBI Taxonomy" id="1037362"/>
    <lineage>
        <taxon>Bacteria</taxon>
        <taxon>Pseudomonadati</taxon>
        <taxon>Pseudomonadota</taxon>
        <taxon>Alphaproteobacteria</taxon>
        <taxon>Rhodobacterales</taxon>
        <taxon>Roseobacteraceae</taxon>
        <taxon>Pelagimonas</taxon>
    </lineage>
</organism>
<keyword evidence="2" id="KW-1185">Reference proteome</keyword>
<dbReference type="EMBL" id="FXXP01000009">
    <property type="protein sequence ID" value="SMX30602.1"/>
    <property type="molecule type" value="Genomic_DNA"/>
</dbReference>
<evidence type="ECO:0000313" key="2">
    <source>
        <dbReference type="Proteomes" id="UP000225972"/>
    </source>
</evidence>
<dbReference type="Proteomes" id="UP000225972">
    <property type="component" value="Unassembled WGS sequence"/>
</dbReference>
<evidence type="ECO:0000313" key="1">
    <source>
        <dbReference type="EMBL" id="SMX30602.1"/>
    </source>
</evidence>
<sequence length="160" mass="17977">MAAQLAKLPQDQFLTLCSTLTTDIEADRIQAHKAALKAESCRLKAEAERATWAEAQELLETTIPIALDLFERDQAAFRKAKVEIERSAEGFLANSREQSRQIRAQLVRYGRQIAPEYCRQEVGDWVKELQIVGISASAEAYKAYYNNFVRVISKAELAAA</sequence>
<protein>
    <submittedName>
        <fullName evidence="1">Uncharacterized protein</fullName>
    </submittedName>
</protein>
<reference evidence="2" key="1">
    <citation type="submission" date="2017-05" db="EMBL/GenBank/DDBJ databases">
        <authorList>
            <person name="Rodrigo-Torres L."/>
            <person name="Arahal R. D."/>
            <person name="Lucena T."/>
        </authorList>
    </citation>
    <scope>NUCLEOTIDE SEQUENCE [LARGE SCALE GENOMIC DNA]</scope>
    <source>
        <strain evidence="2">CECT 8649</strain>
    </source>
</reference>